<sequence>MWSLGCIMAELLPKQPLFHGKTEFDQLDKAKENDMSREAFLLMGYIQACGVYWGLNLPIDVVRGSRAKKITEKQFNNLPYHGLGKDFSAN</sequence>
<evidence type="ECO:0000313" key="1">
    <source>
        <dbReference type="EMBL" id="KAI3690158.1"/>
    </source>
</evidence>
<reference evidence="1 2" key="2">
    <citation type="journal article" date="2022" name="Mol. Ecol. Resour.">
        <title>The genomes of chicory, endive, great burdock and yacon provide insights into Asteraceae paleo-polyploidization history and plant inulin production.</title>
        <authorList>
            <person name="Fan W."/>
            <person name="Wang S."/>
            <person name="Wang H."/>
            <person name="Wang A."/>
            <person name="Jiang F."/>
            <person name="Liu H."/>
            <person name="Zhao H."/>
            <person name="Xu D."/>
            <person name="Zhang Y."/>
        </authorList>
    </citation>
    <scope>NUCLEOTIDE SEQUENCE [LARGE SCALE GENOMIC DNA]</scope>
    <source>
        <strain evidence="2">cv. Punajuju</strain>
        <tissue evidence="1">Leaves</tissue>
    </source>
</reference>
<name>A0ACB8YXX5_CICIN</name>
<evidence type="ECO:0000313" key="2">
    <source>
        <dbReference type="Proteomes" id="UP001055811"/>
    </source>
</evidence>
<dbReference type="EMBL" id="CM042017">
    <property type="protein sequence ID" value="KAI3690158.1"/>
    <property type="molecule type" value="Genomic_DNA"/>
</dbReference>
<accession>A0ACB8YXX5</accession>
<keyword evidence="2" id="KW-1185">Reference proteome</keyword>
<comment type="caution">
    <text evidence="1">The sequence shown here is derived from an EMBL/GenBank/DDBJ whole genome shotgun (WGS) entry which is preliminary data.</text>
</comment>
<gene>
    <name evidence="1" type="ORF">L2E82_48133</name>
</gene>
<reference evidence="2" key="1">
    <citation type="journal article" date="2022" name="Mol. Ecol. Resour.">
        <title>The genomes of chicory, endive, great burdock and yacon provide insights into Asteraceae palaeo-polyploidization history and plant inulin production.</title>
        <authorList>
            <person name="Fan W."/>
            <person name="Wang S."/>
            <person name="Wang H."/>
            <person name="Wang A."/>
            <person name="Jiang F."/>
            <person name="Liu H."/>
            <person name="Zhao H."/>
            <person name="Xu D."/>
            <person name="Zhang Y."/>
        </authorList>
    </citation>
    <scope>NUCLEOTIDE SEQUENCE [LARGE SCALE GENOMIC DNA]</scope>
    <source>
        <strain evidence="2">cv. Punajuju</strain>
    </source>
</reference>
<proteinExistence type="predicted"/>
<organism evidence="1 2">
    <name type="scientific">Cichorium intybus</name>
    <name type="common">Chicory</name>
    <dbReference type="NCBI Taxonomy" id="13427"/>
    <lineage>
        <taxon>Eukaryota</taxon>
        <taxon>Viridiplantae</taxon>
        <taxon>Streptophyta</taxon>
        <taxon>Embryophyta</taxon>
        <taxon>Tracheophyta</taxon>
        <taxon>Spermatophyta</taxon>
        <taxon>Magnoliopsida</taxon>
        <taxon>eudicotyledons</taxon>
        <taxon>Gunneridae</taxon>
        <taxon>Pentapetalae</taxon>
        <taxon>asterids</taxon>
        <taxon>campanulids</taxon>
        <taxon>Asterales</taxon>
        <taxon>Asteraceae</taxon>
        <taxon>Cichorioideae</taxon>
        <taxon>Cichorieae</taxon>
        <taxon>Cichoriinae</taxon>
        <taxon>Cichorium</taxon>
    </lineage>
</organism>
<protein>
    <submittedName>
        <fullName evidence="1">Uncharacterized protein</fullName>
    </submittedName>
</protein>
<dbReference type="Proteomes" id="UP001055811">
    <property type="component" value="Linkage Group LG09"/>
</dbReference>